<dbReference type="Gene3D" id="1.25.40.10">
    <property type="entry name" value="Tetratricopeptide repeat domain"/>
    <property type="match status" value="2"/>
</dbReference>
<comment type="caution">
    <text evidence="5">The sequence shown here is derived from an EMBL/GenBank/DDBJ whole genome shotgun (WGS) entry which is preliminary data.</text>
</comment>
<dbReference type="InterPro" id="IPR050667">
    <property type="entry name" value="PPR-containing_protein"/>
</dbReference>
<dbReference type="OrthoDB" id="185373at2759"/>
<evidence type="ECO:0008006" key="7">
    <source>
        <dbReference type="Google" id="ProtNLM"/>
    </source>
</evidence>
<dbReference type="InterPro" id="IPR002885">
    <property type="entry name" value="PPR_rpt"/>
</dbReference>
<evidence type="ECO:0000313" key="5">
    <source>
        <dbReference type="EMBL" id="KAI5073974.1"/>
    </source>
</evidence>
<evidence type="ECO:0000256" key="1">
    <source>
        <dbReference type="ARBA" id="ARBA00007626"/>
    </source>
</evidence>
<accession>A0A9D4ZFX4</accession>
<feature type="repeat" description="PPR" evidence="3">
    <location>
        <begin position="236"/>
        <end position="270"/>
    </location>
</feature>
<feature type="region of interest" description="Disordered" evidence="4">
    <location>
        <begin position="27"/>
        <end position="62"/>
    </location>
</feature>
<dbReference type="AlphaFoldDB" id="A0A9D4ZFX4"/>
<proteinExistence type="inferred from homology"/>
<evidence type="ECO:0000313" key="6">
    <source>
        <dbReference type="Proteomes" id="UP000886520"/>
    </source>
</evidence>
<organism evidence="5 6">
    <name type="scientific">Adiantum capillus-veneris</name>
    <name type="common">Maidenhair fern</name>
    <dbReference type="NCBI Taxonomy" id="13818"/>
    <lineage>
        <taxon>Eukaryota</taxon>
        <taxon>Viridiplantae</taxon>
        <taxon>Streptophyta</taxon>
        <taxon>Embryophyta</taxon>
        <taxon>Tracheophyta</taxon>
        <taxon>Polypodiopsida</taxon>
        <taxon>Polypodiidae</taxon>
        <taxon>Polypodiales</taxon>
        <taxon>Pteridineae</taxon>
        <taxon>Pteridaceae</taxon>
        <taxon>Vittarioideae</taxon>
        <taxon>Adiantum</taxon>
    </lineage>
</organism>
<feature type="repeat" description="PPR" evidence="3">
    <location>
        <begin position="271"/>
        <end position="305"/>
    </location>
</feature>
<keyword evidence="2" id="KW-0677">Repeat</keyword>
<dbReference type="PANTHER" id="PTHR47939:SF13">
    <property type="entry name" value="OS03G0201400 PROTEIN"/>
    <property type="match status" value="1"/>
</dbReference>
<evidence type="ECO:0000256" key="3">
    <source>
        <dbReference type="PROSITE-ProRule" id="PRU00708"/>
    </source>
</evidence>
<dbReference type="PANTHER" id="PTHR47939">
    <property type="entry name" value="MEMBRANE-ASSOCIATED SALT-INDUCIBLE PROTEIN-LIKE"/>
    <property type="match status" value="1"/>
</dbReference>
<comment type="similarity">
    <text evidence="1">Belongs to the PPR family. P subfamily.</text>
</comment>
<evidence type="ECO:0000256" key="2">
    <source>
        <dbReference type="ARBA" id="ARBA00022737"/>
    </source>
</evidence>
<evidence type="ECO:0000256" key="4">
    <source>
        <dbReference type="SAM" id="MobiDB-lite"/>
    </source>
</evidence>
<reference evidence="5" key="1">
    <citation type="submission" date="2021-01" db="EMBL/GenBank/DDBJ databases">
        <title>Adiantum capillus-veneris genome.</title>
        <authorList>
            <person name="Fang Y."/>
            <person name="Liao Q."/>
        </authorList>
    </citation>
    <scope>NUCLEOTIDE SEQUENCE</scope>
    <source>
        <strain evidence="5">H3</strain>
        <tissue evidence="5">Leaf</tissue>
    </source>
</reference>
<dbReference type="Pfam" id="PF13041">
    <property type="entry name" value="PPR_2"/>
    <property type="match status" value="1"/>
</dbReference>
<feature type="repeat" description="PPR" evidence="3">
    <location>
        <begin position="306"/>
        <end position="340"/>
    </location>
</feature>
<dbReference type="InterPro" id="IPR011990">
    <property type="entry name" value="TPR-like_helical_dom_sf"/>
</dbReference>
<keyword evidence="6" id="KW-1185">Reference proteome</keyword>
<dbReference type="Pfam" id="PF13812">
    <property type="entry name" value="PPR_3"/>
    <property type="match status" value="1"/>
</dbReference>
<feature type="compositionally biased region" description="Polar residues" evidence="4">
    <location>
        <begin position="51"/>
        <end position="62"/>
    </location>
</feature>
<sequence length="378" mass="42503">MLRSVPNCYMPRWKLLAEIRKRRQLAMQQQQQQQKQEETFYSELPRPASPQPSQTVTDPTAPTQQVLSLLRQSPNQPIGFALSQALFPPHPEHLVSLLENLQHLPHLALQTLIWSLRQPDFRVSPLLASCVAPVLPLPKPPSVDRFLSDAHAFWMRSDVPLPVAIVDPLLSLYCYASPTLDDILEAFHMMRQKGITPNVNHFNQVMQAAVSKQHNQQVDKAELLFKHMLKNGPQPNATSYNIMIYGFCEVGNTDEAQRLFEEMMTNSLPVNEATFSSLIAGIVKTGDYDKAAWLMQQMRYNGIRPSSGTYALVLQGLCEKGKHQSASSLLNDMHTEGLTVDSQTNQLLISSLAQALGVQEVEAFQRLYGLKQQPEGIL</sequence>
<name>A0A9D4ZFX4_ADICA</name>
<protein>
    <recommendedName>
        <fullName evidence="7">Pentatricopeptide repeat-containing protein</fullName>
    </recommendedName>
</protein>
<dbReference type="PROSITE" id="PS51375">
    <property type="entry name" value="PPR"/>
    <property type="match status" value="3"/>
</dbReference>
<dbReference type="SUPFAM" id="SSF81901">
    <property type="entry name" value="HCP-like"/>
    <property type="match status" value="1"/>
</dbReference>
<dbReference type="Pfam" id="PF01535">
    <property type="entry name" value="PPR"/>
    <property type="match status" value="1"/>
</dbReference>
<dbReference type="NCBIfam" id="TIGR00756">
    <property type="entry name" value="PPR"/>
    <property type="match status" value="2"/>
</dbReference>
<dbReference type="EMBL" id="JABFUD020000011">
    <property type="protein sequence ID" value="KAI5073974.1"/>
    <property type="molecule type" value="Genomic_DNA"/>
</dbReference>
<dbReference type="Proteomes" id="UP000886520">
    <property type="component" value="Chromosome 11"/>
</dbReference>
<gene>
    <name evidence="5" type="ORF">GOP47_0011987</name>
</gene>